<feature type="compositionally biased region" description="Basic residues" evidence="1">
    <location>
        <begin position="128"/>
        <end position="141"/>
    </location>
</feature>
<name>A0ABY3BFL8_LACGS</name>
<dbReference type="RefSeq" id="WP_060791028.1">
    <property type="nucleotide sequence ID" value="NZ_JASOGL010000005.1"/>
</dbReference>
<dbReference type="InterPro" id="IPR036390">
    <property type="entry name" value="WH_DNA-bd_sf"/>
</dbReference>
<dbReference type="Proteomes" id="UP000316012">
    <property type="component" value="Unassembled WGS sequence"/>
</dbReference>
<gene>
    <name evidence="2" type="ORF">FIPPAONL_01236</name>
</gene>
<reference evidence="2 3" key="1">
    <citation type="submission" date="2019-04" db="EMBL/GenBank/DDBJ databases">
        <title>Lactobacillus gasseri 7171 assembly.</title>
        <authorList>
            <person name="Joris B.R."/>
            <person name="Giguere D."/>
        </authorList>
    </citation>
    <scope>NUCLEOTIDE SEQUENCE [LARGE SCALE GENOMIC DNA]</scope>
    <source>
        <strain evidence="2 3">7171</strain>
    </source>
</reference>
<comment type="caution">
    <text evidence="2">The sequence shown here is derived from an EMBL/GenBank/DDBJ whole genome shotgun (WGS) entry which is preliminary data.</text>
</comment>
<evidence type="ECO:0008006" key="4">
    <source>
        <dbReference type="Google" id="ProtNLM"/>
    </source>
</evidence>
<dbReference type="Pfam" id="PF13730">
    <property type="entry name" value="HTH_36"/>
    <property type="match status" value="1"/>
</dbReference>
<dbReference type="EMBL" id="SRMD01000086">
    <property type="protein sequence ID" value="TQW15025.1"/>
    <property type="molecule type" value="Genomic_DNA"/>
</dbReference>
<keyword evidence="3" id="KW-1185">Reference proteome</keyword>
<evidence type="ECO:0000313" key="2">
    <source>
        <dbReference type="EMBL" id="TQW15025.1"/>
    </source>
</evidence>
<evidence type="ECO:0000313" key="3">
    <source>
        <dbReference type="Proteomes" id="UP000316012"/>
    </source>
</evidence>
<accession>A0ABY3BFL8</accession>
<feature type="region of interest" description="Disordered" evidence="1">
    <location>
        <begin position="127"/>
        <end position="149"/>
    </location>
</feature>
<evidence type="ECO:0000256" key="1">
    <source>
        <dbReference type="SAM" id="MobiDB-lite"/>
    </source>
</evidence>
<organism evidence="2 3">
    <name type="scientific">Lactobacillus gasseri</name>
    <dbReference type="NCBI Taxonomy" id="1596"/>
    <lineage>
        <taxon>Bacteria</taxon>
        <taxon>Bacillati</taxon>
        <taxon>Bacillota</taxon>
        <taxon>Bacilli</taxon>
        <taxon>Lactobacillales</taxon>
        <taxon>Lactobacillaceae</taxon>
        <taxon>Lactobacillus</taxon>
    </lineage>
</organism>
<sequence>MEFTGSKAFLNIPVAAARDKKLLKYPKSIILLGEIVSMLNVTGEFFMSNSTLARRLNCEPRTIINYVNLLEEEGYISKKIVRDTENGAIKGRIISAGDTLVKSASLGWCPTFHQGSEQEFTGVVNQRSPKKNKLKEHHNRSLNKSLSKEERERDANAIEILITYLNHCAEEWRRPLITFSDTEIKKMVKAVHGKDTRALKEVAEKTVVYGEQYPQGYLLTCIKNLPEEVENAKSN</sequence>
<protein>
    <recommendedName>
        <fullName evidence="4">Helix-turn-helix domain-containing protein</fullName>
    </recommendedName>
</protein>
<dbReference type="Gene3D" id="1.10.10.10">
    <property type="entry name" value="Winged helix-like DNA-binding domain superfamily/Winged helix DNA-binding domain"/>
    <property type="match status" value="1"/>
</dbReference>
<proteinExistence type="predicted"/>
<dbReference type="InterPro" id="IPR036388">
    <property type="entry name" value="WH-like_DNA-bd_sf"/>
</dbReference>
<dbReference type="SUPFAM" id="SSF46785">
    <property type="entry name" value="Winged helix' DNA-binding domain"/>
    <property type="match status" value="1"/>
</dbReference>